<keyword evidence="6" id="KW-0812">Transmembrane</keyword>
<comment type="caution">
    <text evidence="7">The sequence shown here is derived from an EMBL/GenBank/DDBJ whole genome shotgun (WGS) entry which is preliminary data.</text>
</comment>
<feature type="transmembrane region" description="Helical" evidence="6">
    <location>
        <begin position="55"/>
        <end position="76"/>
    </location>
</feature>
<dbReference type="PROSITE" id="PS00379">
    <property type="entry name" value="CDP_ALCOHOL_P_TRANSF"/>
    <property type="match status" value="1"/>
</dbReference>
<evidence type="ECO:0000256" key="2">
    <source>
        <dbReference type="ARBA" id="ARBA00010441"/>
    </source>
</evidence>
<dbReference type="AlphaFoldDB" id="A0A2I1GID9"/>
<evidence type="ECO:0000256" key="6">
    <source>
        <dbReference type="SAM" id="Phobius"/>
    </source>
</evidence>
<dbReference type="GO" id="GO:0016020">
    <property type="term" value="C:membrane"/>
    <property type="evidence" value="ECO:0007669"/>
    <property type="project" value="UniProtKB-SubCell"/>
</dbReference>
<feature type="transmembrane region" description="Helical" evidence="6">
    <location>
        <begin position="228"/>
        <end position="249"/>
    </location>
</feature>
<dbReference type="VEuPathDB" id="FungiDB:RhiirA1_426689"/>
<keyword evidence="8" id="KW-1185">Reference proteome</keyword>
<sequence>MVGFLDSDYVGEAGLSNLKLYKYSAVDKSPIANHVLKPYWNWAVTLFPLWMAPNLITLCGLGFILLNVLSVIIWIPDLVGPGPRWLYFSFPLGMWLYSTFDNVDGKQARRTGSSSPLGELFDHGCDALNCSFGPLVFSAALGLGHSYRSAAFFLLSVIPFFFSTWETYHTGVLYLGYINGPTEGLIVACLLQLLSAIAGPEWWTQDLRDLFEDSVPSFIPKGCTSADVLLVAMAFSVCTLHIPASFYNVYEARKRREESYLSALSQLFSIAIYTLCAYFWLVSPHSFILRDQHFILFELTLGIVFGRVATKIILAHVTKMKFPMYTVLLIPLFGGAVLTNIPVLFNTGEILSRKGEYYYLWAYSIFATVAYFHWAILVIKRFCSYLKIKCFSIPYGKQVKMNVLKMNVLRNRKRSGKNFYHKITFF</sequence>
<dbReference type="PANTHER" id="PTHR10414:SF77">
    <property type="entry name" value="CDP-ALCOHOL PHOSPHATIDYLTRANSFERASE FAMILY PROTEIN"/>
    <property type="match status" value="1"/>
</dbReference>
<dbReference type="InterPro" id="IPR014472">
    <property type="entry name" value="CHOPT"/>
</dbReference>
<dbReference type="InterPro" id="IPR043130">
    <property type="entry name" value="CDP-OH_PTrfase_TM_dom"/>
</dbReference>
<evidence type="ECO:0000256" key="5">
    <source>
        <dbReference type="RuleBase" id="RU003750"/>
    </source>
</evidence>
<dbReference type="InterPro" id="IPR000462">
    <property type="entry name" value="CDP-OH_P_trans"/>
</dbReference>
<dbReference type="VEuPathDB" id="FungiDB:FUN_005854"/>
<reference evidence="7 8" key="1">
    <citation type="submission" date="2015-10" db="EMBL/GenBank/DDBJ databases">
        <title>Genome analyses suggest a sexual origin of heterokaryosis in a supposedly ancient asexual fungus.</title>
        <authorList>
            <person name="Ropars J."/>
            <person name="Sedzielewska K."/>
            <person name="Noel J."/>
            <person name="Charron P."/>
            <person name="Farinelli L."/>
            <person name="Marton T."/>
            <person name="Kruger M."/>
            <person name="Pelin A."/>
            <person name="Brachmann A."/>
            <person name="Corradi N."/>
        </authorList>
    </citation>
    <scope>NUCLEOTIDE SEQUENCE [LARGE SCALE GENOMIC DNA]</scope>
    <source>
        <strain evidence="7 8">A4</strain>
    </source>
</reference>
<protein>
    <submittedName>
        <fullName evidence="7">Choline/ethanolaminephosphotransferase</fullName>
    </submittedName>
</protein>
<feature type="transmembrane region" description="Helical" evidence="6">
    <location>
        <begin position="147"/>
        <end position="165"/>
    </location>
</feature>
<feature type="transmembrane region" description="Helical" evidence="6">
    <location>
        <begin position="261"/>
        <end position="281"/>
    </location>
</feature>
<keyword evidence="6" id="KW-1133">Transmembrane helix</keyword>
<dbReference type="VEuPathDB" id="FungiDB:RhiirFUN_005564"/>
<proteinExistence type="inferred from homology"/>
<evidence type="ECO:0000256" key="3">
    <source>
        <dbReference type="ARBA" id="ARBA00022679"/>
    </source>
</evidence>
<name>A0A2I1GID9_9GLOM</name>
<organism evidence="7 8">
    <name type="scientific">Rhizophagus irregularis</name>
    <dbReference type="NCBI Taxonomy" id="588596"/>
    <lineage>
        <taxon>Eukaryota</taxon>
        <taxon>Fungi</taxon>
        <taxon>Fungi incertae sedis</taxon>
        <taxon>Mucoromycota</taxon>
        <taxon>Glomeromycotina</taxon>
        <taxon>Glomeromycetes</taxon>
        <taxon>Glomerales</taxon>
        <taxon>Glomeraceae</taxon>
        <taxon>Rhizophagus</taxon>
    </lineage>
</organism>
<feature type="transmembrane region" description="Helical" evidence="6">
    <location>
        <begin position="322"/>
        <end position="345"/>
    </location>
</feature>
<accession>A0A2I1GID9</accession>
<evidence type="ECO:0000256" key="4">
    <source>
        <dbReference type="ARBA" id="ARBA00023136"/>
    </source>
</evidence>
<dbReference type="Proteomes" id="UP000234323">
    <property type="component" value="Unassembled WGS sequence"/>
</dbReference>
<comment type="subcellular location">
    <subcellularLocation>
        <location evidence="1">Membrane</location>
    </subcellularLocation>
</comment>
<evidence type="ECO:0000313" key="7">
    <source>
        <dbReference type="EMBL" id="PKY46397.1"/>
    </source>
</evidence>
<dbReference type="GO" id="GO:0016780">
    <property type="term" value="F:phosphotransferase activity, for other substituted phosphate groups"/>
    <property type="evidence" value="ECO:0007669"/>
    <property type="project" value="InterPro"/>
</dbReference>
<keyword evidence="3 5" id="KW-0808">Transferase</keyword>
<dbReference type="PIRSF" id="PIRSF015665">
    <property type="entry name" value="CHOPT"/>
    <property type="match status" value="1"/>
</dbReference>
<dbReference type="InterPro" id="IPR048254">
    <property type="entry name" value="CDP_ALCOHOL_P_TRANSF_CS"/>
</dbReference>
<dbReference type="PANTHER" id="PTHR10414">
    <property type="entry name" value="ETHANOLAMINEPHOSPHOTRANSFERASE"/>
    <property type="match status" value="1"/>
</dbReference>
<evidence type="ECO:0000313" key="8">
    <source>
        <dbReference type="Proteomes" id="UP000234323"/>
    </source>
</evidence>
<comment type="similarity">
    <text evidence="2 5">Belongs to the CDP-alcohol phosphatidyltransferase class-I family.</text>
</comment>
<dbReference type="EMBL" id="LLXI01000451">
    <property type="protein sequence ID" value="PKY46397.1"/>
    <property type="molecule type" value="Genomic_DNA"/>
</dbReference>
<dbReference type="GO" id="GO:0008654">
    <property type="term" value="P:phospholipid biosynthetic process"/>
    <property type="evidence" value="ECO:0007669"/>
    <property type="project" value="InterPro"/>
</dbReference>
<feature type="transmembrane region" description="Helical" evidence="6">
    <location>
        <begin position="293"/>
        <end position="310"/>
    </location>
</feature>
<feature type="transmembrane region" description="Helical" evidence="6">
    <location>
        <begin position="357"/>
        <end position="379"/>
    </location>
</feature>
<gene>
    <name evidence="7" type="ORF">RhiirA4_437612</name>
</gene>
<evidence type="ECO:0000256" key="1">
    <source>
        <dbReference type="ARBA" id="ARBA00004370"/>
    </source>
</evidence>
<dbReference type="Gene3D" id="1.20.120.1760">
    <property type="match status" value="1"/>
</dbReference>
<keyword evidence="4 6" id="KW-0472">Membrane</keyword>
<dbReference type="Pfam" id="PF01066">
    <property type="entry name" value="CDP-OH_P_transf"/>
    <property type="match status" value="1"/>
</dbReference>